<protein>
    <submittedName>
        <fullName evidence="6">Uncharacterized protein</fullName>
    </submittedName>
</protein>
<dbReference type="CDD" id="cd17574">
    <property type="entry name" value="REC_OmpR"/>
    <property type="match status" value="1"/>
</dbReference>
<dbReference type="PANTHER" id="PTHR48111">
    <property type="entry name" value="REGULATOR OF RPOS"/>
    <property type="match status" value="1"/>
</dbReference>
<keyword evidence="1 3" id="KW-0238">DNA-binding</keyword>
<reference evidence="7" key="1">
    <citation type="submission" date="2016-06" db="EMBL/GenBank/DDBJ databases">
        <title>Genome sequencing of cellulolytic organisms.</title>
        <authorList>
            <person name="Bohra V."/>
            <person name="Dafale N.A."/>
            <person name="Purohit H.J."/>
        </authorList>
    </citation>
    <scope>NUCLEOTIDE SEQUENCE [LARGE SCALE GENOMIC DNA]</scope>
    <source>
        <strain evidence="7">ND21</strain>
    </source>
</reference>
<feature type="DNA-binding region" description="OmpR/PhoB-type" evidence="3">
    <location>
        <begin position="124"/>
        <end position="218"/>
    </location>
</feature>
<evidence type="ECO:0000256" key="1">
    <source>
        <dbReference type="ARBA" id="ARBA00023125"/>
    </source>
</evidence>
<dbReference type="SMART" id="SM00862">
    <property type="entry name" value="Trans_reg_C"/>
    <property type="match status" value="1"/>
</dbReference>
<dbReference type="RefSeq" id="WP_064956894.1">
    <property type="nucleotide sequence ID" value="NZ_LZEM01000022.1"/>
</dbReference>
<dbReference type="Gene3D" id="1.10.10.10">
    <property type="entry name" value="Winged helix-like DNA-binding domain superfamily/Winged helix DNA-binding domain"/>
    <property type="match status" value="1"/>
</dbReference>
<feature type="domain" description="Response regulatory" evidence="4">
    <location>
        <begin position="2"/>
        <end position="116"/>
    </location>
</feature>
<dbReference type="CDD" id="cd00383">
    <property type="entry name" value="trans_reg_C"/>
    <property type="match status" value="1"/>
</dbReference>
<dbReference type="Gene3D" id="3.40.50.2300">
    <property type="match status" value="1"/>
</dbReference>
<feature type="modified residue" description="4-aspartylphosphate" evidence="2">
    <location>
        <position position="51"/>
    </location>
</feature>
<sequence>MRILLVEDNVDLSAAITMSLARDGYTITPAYDGVQALDRLIDYEFDAVILDRDLPRMSGDSVCREIRTSGQDIPIIMLTALTTVRDRVTGLDLGADDYLTKPFAYEELAARLRALRRRGTAPISDEITVGALTVDRARGNVIFDGRSIRVSPKEFAVIEALARAEGRHLTVERLLDVAWDAPDDISRSVVKVTMHSLRRKLAPDLIVHDPGFGYRLETS</sequence>
<proteinExistence type="predicted"/>
<evidence type="ECO:0000256" key="2">
    <source>
        <dbReference type="PROSITE-ProRule" id="PRU00169"/>
    </source>
</evidence>
<evidence type="ECO:0000256" key="3">
    <source>
        <dbReference type="PROSITE-ProRule" id="PRU01091"/>
    </source>
</evidence>
<dbReference type="InterPro" id="IPR001789">
    <property type="entry name" value="Sig_transdc_resp-reg_receiver"/>
</dbReference>
<feature type="domain" description="OmpR/PhoB-type" evidence="5">
    <location>
        <begin position="124"/>
        <end position="218"/>
    </location>
</feature>
<dbReference type="Pfam" id="PF00072">
    <property type="entry name" value="Response_reg"/>
    <property type="match status" value="1"/>
</dbReference>
<dbReference type="Gene3D" id="6.10.250.690">
    <property type="match status" value="1"/>
</dbReference>
<dbReference type="InterPro" id="IPR039420">
    <property type="entry name" value="WalR-like"/>
</dbReference>
<dbReference type="InterPro" id="IPR011006">
    <property type="entry name" value="CheY-like_superfamily"/>
</dbReference>
<organism evidence="6 7">
    <name type="scientific">Microbacterium arborescens</name>
    <dbReference type="NCBI Taxonomy" id="33883"/>
    <lineage>
        <taxon>Bacteria</taxon>
        <taxon>Bacillati</taxon>
        <taxon>Actinomycetota</taxon>
        <taxon>Actinomycetes</taxon>
        <taxon>Micrococcales</taxon>
        <taxon>Microbacteriaceae</taxon>
        <taxon>Microbacterium</taxon>
    </lineage>
</organism>
<evidence type="ECO:0000313" key="7">
    <source>
        <dbReference type="Proteomes" id="UP000093918"/>
    </source>
</evidence>
<gene>
    <name evidence="6" type="ORF">A9Z40_09920</name>
</gene>
<dbReference type="InterPro" id="IPR036388">
    <property type="entry name" value="WH-like_DNA-bd_sf"/>
</dbReference>
<name>A0ABX2WFB8_9MICO</name>
<dbReference type="Proteomes" id="UP000093918">
    <property type="component" value="Unassembled WGS sequence"/>
</dbReference>
<evidence type="ECO:0000259" key="5">
    <source>
        <dbReference type="PROSITE" id="PS51755"/>
    </source>
</evidence>
<accession>A0ABX2WFB8</accession>
<keyword evidence="2" id="KW-0597">Phosphoprotein</keyword>
<dbReference type="EMBL" id="LZEM01000022">
    <property type="protein sequence ID" value="OAZ39002.1"/>
    <property type="molecule type" value="Genomic_DNA"/>
</dbReference>
<dbReference type="InterPro" id="IPR001867">
    <property type="entry name" value="OmpR/PhoB-type_DNA-bd"/>
</dbReference>
<dbReference type="Pfam" id="PF00486">
    <property type="entry name" value="Trans_reg_C"/>
    <property type="match status" value="1"/>
</dbReference>
<evidence type="ECO:0000259" key="4">
    <source>
        <dbReference type="PROSITE" id="PS50110"/>
    </source>
</evidence>
<dbReference type="PROSITE" id="PS50110">
    <property type="entry name" value="RESPONSE_REGULATORY"/>
    <property type="match status" value="1"/>
</dbReference>
<dbReference type="SMART" id="SM00448">
    <property type="entry name" value="REC"/>
    <property type="match status" value="1"/>
</dbReference>
<dbReference type="PANTHER" id="PTHR48111:SF36">
    <property type="entry name" value="TRANSCRIPTIONAL REGULATORY PROTEIN CUTR"/>
    <property type="match status" value="1"/>
</dbReference>
<evidence type="ECO:0000313" key="6">
    <source>
        <dbReference type="EMBL" id="OAZ39002.1"/>
    </source>
</evidence>
<keyword evidence="7" id="KW-1185">Reference proteome</keyword>
<dbReference type="PROSITE" id="PS51755">
    <property type="entry name" value="OMPR_PHOB"/>
    <property type="match status" value="1"/>
</dbReference>
<dbReference type="SUPFAM" id="SSF52172">
    <property type="entry name" value="CheY-like"/>
    <property type="match status" value="1"/>
</dbReference>
<comment type="caution">
    <text evidence="6">The sequence shown here is derived from an EMBL/GenBank/DDBJ whole genome shotgun (WGS) entry which is preliminary data.</text>
</comment>